<reference evidence="4 5" key="1">
    <citation type="submission" date="2016-03" db="EMBL/GenBank/DDBJ databases">
        <authorList>
            <person name="Devillers H."/>
        </authorList>
    </citation>
    <scope>NUCLEOTIDE SEQUENCE [LARGE SCALE GENOMIC DNA]</scope>
    <source>
        <strain evidence="4">CBS 6772</strain>
    </source>
</reference>
<dbReference type="InterPro" id="IPR027417">
    <property type="entry name" value="P-loop_NTPase"/>
</dbReference>
<evidence type="ECO:0000313" key="4">
    <source>
        <dbReference type="EMBL" id="SCW04538.1"/>
    </source>
</evidence>
<sequence>MPLILFSGFPASGKTTKAQELVKILQKKIESDSNLSKYSIVYHSDETLGITHSDYTTSQDERKLRSKIMSAVKRDLSRTRIVIVDSLNYIKGFRYQLHCEVKNIMTTYCLIHVMCPADLIPQWNESTQNGHQPWDKELLAQLIQRYEEPNPQTRWDSPLIPILSSEDSFDKISEVIYKAIFPQLYKESKDRDTDKLLDSLKPNNATILKPASHANSLQILDAETSAVVKNIMGALQNNVVSGVSRLIISEIQDINDERCVYVEIPPGGVTVAQLQRMRRQFVALNRLRNIEKERVMPLFVDYLSKNLKDM</sequence>
<gene>
    <name evidence="4" type="ORF">LAFE_0H15742G</name>
</gene>
<dbReference type="GO" id="GO:0005524">
    <property type="term" value="F:ATP binding"/>
    <property type="evidence" value="ECO:0007669"/>
    <property type="project" value="UniProtKB-KW"/>
</dbReference>
<keyword evidence="1" id="KW-0547">Nucleotide-binding</keyword>
<name>A0A1G4ML26_LACFM</name>
<dbReference type="OMA" id="THSRWDK"/>
<dbReference type="EMBL" id="LT598491">
    <property type="protein sequence ID" value="SCW04538.1"/>
    <property type="molecule type" value="Genomic_DNA"/>
</dbReference>
<dbReference type="PANTHER" id="PTHR12435">
    <property type="match status" value="1"/>
</dbReference>
<comment type="similarity">
    <text evidence="3">Belongs to the KTI12 family.</text>
</comment>
<keyword evidence="5" id="KW-1185">Reference proteome</keyword>
<organism evidence="4 5">
    <name type="scientific">Lachancea fermentati</name>
    <name type="common">Zygosaccharomyces fermentati</name>
    <dbReference type="NCBI Taxonomy" id="4955"/>
    <lineage>
        <taxon>Eukaryota</taxon>
        <taxon>Fungi</taxon>
        <taxon>Dikarya</taxon>
        <taxon>Ascomycota</taxon>
        <taxon>Saccharomycotina</taxon>
        <taxon>Saccharomycetes</taxon>
        <taxon>Saccharomycetales</taxon>
        <taxon>Saccharomycetaceae</taxon>
        <taxon>Lachancea</taxon>
    </lineage>
</organism>
<dbReference type="SUPFAM" id="SSF52540">
    <property type="entry name" value="P-loop containing nucleoside triphosphate hydrolases"/>
    <property type="match status" value="1"/>
</dbReference>
<dbReference type="STRING" id="4955.A0A1G4ML26"/>
<evidence type="ECO:0000256" key="1">
    <source>
        <dbReference type="ARBA" id="ARBA00022741"/>
    </source>
</evidence>
<protein>
    <submittedName>
        <fullName evidence="4">LAFE_0H15742g1_1</fullName>
    </submittedName>
</protein>
<accession>A0A1G4ML26</accession>
<evidence type="ECO:0000256" key="2">
    <source>
        <dbReference type="ARBA" id="ARBA00022840"/>
    </source>
</evidence>
<dbReference type="Gene3D" id="3.40.50.300">
    <property type="entry name" value="P-loop containing nucleotide triphosphate hydrolases"/>
    <property type="match status" value="1"/>
</dbReference>
<evidence type="ECO:0000256" key="3">
    <source>
        <dbReference type="ARBA" id="ARBA00025768"/>
    </source>
</evidence>
<dbReference type="InterPro" id="IPR013641">
    <property type="entry name" value="KTI12/PSTK"/>
</dbReference>
<keyword evidence="2" id="KW-0067">ATP-binding</keyword>
<evidence type="ECO:0000313" key="5">
    <source>
        <dbReference type="Proteomes" id="UP000190831"/>
    </source>
</evidence>
<dbReference type="Proteomes" id="UP000190831">
    <property type="component" value="Chromosome H"/>
</dbReference>
<dbReference type="OrthoDB" id="9972657at2759"/>
<proteinExistence type="inferred from homology"/>
<dbReference type="AlphaFoldDB" id="A0A1G4ML26"/>
<dbReference type="Pfam" id="PF08433">
    <property type="entry name" value="KTI12"/>
    <property type="match status" value="1"/>
</dbReference>